<name>A0A1G6GWP5_9MICO</name>
<dbReference type="Proteomes" id="UP000199039">
    <property type="component" value="Unassembled WGS sequence"/>
</dbReference>
<evidence type="ECO:0000313" key="3">
    <source>
        <dbReference type="EMBL" id="SDB86371.1"/>
    </source>
</evidence>
<accession>A0A1G6GWP5</accession>
<dbReference type="Gene3D" id="3.60.40.10">
    <property type="entry name" value="PPM-type phosphatase domain"/>
    <property type="match status" value="1"/>
</dbReference>
<dbReference type="Pfam" id="PF07228">
    <property type="entry name" value="SpoIIE"/>
    <property type="match status" value="1"/>
</dbReference>
<dbReference type="EMBL" id="FMYH01000001">
    <property type="protein sequence ID" value="SDB86371.1"/>
    <property type="molecule type" value="Genomic_DNA"/>
</dbReference>
<sequence length="578" mass="62075">MESKWFAAATKSSVMGTAAMQFPWESTPLGPMSTWPASLRQAVKLCYSTRFPVMIAWGPELTMIYNDAYRDMLGTDKRLTALGASARCVWEEIWDDLEPHFDSVLTHGRPTWSVDAPLIMNRSSFEEETTFTFSFSPLFDDAGEVSGVLDIAMETTEHVLDRRRLKTIDALHMAMADHRGDAQSLATLVVDVLGESPDLARCAFYLSADSGLVLAAASDTTLVDDVDPETVAHVLSSREHSVVSSILIAPLARPHDDSATGVLVLEANLRRPFDAAQRSFLMVTSAAVGAALSATLAQQTRVDYLRARAELSELRAQRVRESSMTLQRSMLTPPPEPSDLEIAVRYQPAASDLQIGGDWYDAFETTGGATMLVIGDVTGHDHHAAAAMGQLRGLIRAIAFDTGLSPARVLERTDRAIGGLELGPSVTATVVLARIDPAAPDGTRQIQWANAGHPPPVVVRGDGQVELLQTANDLLMGITTVDRVDHRTTLGAGDTLFLYTDGLIERRGQPMPVSMDLLIDALAGGHRLTLDALSEHVLSRLAPGAADDDVALVLLRPAPGAALLQAAEADALSTAGQS</sequence>
<protein>
    <submittedName>
        <fullName evidence="3">Serine phosphatase RsbU, regulator of sigma subunit</fullName>
    </submittedName>
</protein>
<evidence type="ECO:0000313" key="4">
    <source>
        <dbReference type="Proteomes" id="UP000199039"/>
    </source>
</evidence>
<keyword evidence="4" id="KW-1185">Reference proteome</keyword>
<dbReference type="InterPro" id="IPR036457">
    <property type="entry name" value="PPM-type-like_dom_sf"/>
</dbReference>
<dbReference type="SMART" id="SM00331">
    <property type="entry name" value="PP2C_SIG"/>
    <property type="match status" value="1"/>
</dbReference>
<dbReference type="SUPFAM" id="SSF81606">
    <property type="entry name" value="PP2C-like"/>
    <property type="match status" value="1"/>
</dbReference>
<dbReference type="STRING" id="1814289.SAMN05216410_0538"/>
<dbReference type="Gene3D" id="3.30.450.20">
    <property type="entry name" value="PAS domain"/>
    <property type="match status" value="1"/>
</dbReference>
<dbReference type="PANTHER" id="PTHR43156:SF2">
    <property type="entry name" value="STAGE II SPORULATION PROTEIN E"/>
    <property type="match status" value="1"/>
</dbReference>
<dbReference type="AlphaFoldDB" id="A0A1G6GWP5"/>
<keyword evidence="1" id="KW-0378">Hydrolase</keyword>
<dbReference type="OrthoDB" id="319881at2"/>
<dbReference type="InterPro" id="IPR001932">
    <property type="entry name" value="PPM-type_phosphatase-like_dom"/>
</dbReference>
<evidence type="ECO:0000256" key="1">
    <source>
        <dbReference type="ARBA" id="ARBA00022801"/>
    </source>
</evidence>
<proteinExistence type="predicted"/>
<dbReference type="InterPro" id="IPR052016">
    <property type="entry name" value="Bact_Sigma-Reg"/>
</dbReference>
<organism evidence="3 4">
    <name type="scientific">Sanguibacter gelidistatuariae</name>
    <dbReference type="NCBI Taxonomy" id="1814289"/>
    <lineage>
        <taxon>Bacteria</taxon>
        <taxon>Bacillati</taxon>
        <taxon>Actinomycetota</taxon>
        <taxon>Actinomycetes</taxon>
        <taxon>Micrococcales</taxon>
        <taxon>Sanguibacteraceae</taxon>
        <taxon>Sanguibacter</taxon>
    </lineage>
</organism>
<gene>
    <name evidence="3" type="ORF">SAMN05216410_0538</name>
</gene>
<dbReference type="SUPFAM" id="SSF55781">
    <property type="entry name" value="GAF domain-like"/>
    <property type="match status" value="1"/>
</dbReference>
<feature type="domain" description="PPM-type phosphatase" evidence="2">
    <location>
        <begin position="340"/>
        <end position="557"/>
    </location>
</feature>
<dbReference type="PANTHER" id="PTHR43156">
    <property type="entry name" value="STAGE II SPORULATION PROTEIN E-RELATED"/>
    <property type="match status" value="1"/>
</dbReference>
<dbReference type="RefSeq" id="WP_093180584.1">
    <property type="nucleotide sequence ID" value="NZ_FMYH01000001.1"/>
</dbReference>
<evidence type="ECO:0000259" key="2">
    <source>
        <dbReference type="SMART" id="SM00331"/>
    </source>
</evidence>
<dbReference type="GO" id="GO:0016791">
    <property type="term" value="F:phosphatase activity"/>
    <property type="evidence" value="ECO:0007669"/>
    <property type="project" value="TreeGrafter"/>
</dbReference>
<reference evidence="3 4" key="1">
    <citation type="submission" date="2016-09" db="EMBL/GenBank/DDBJ databases">
        <authorList>
            <person name="Capua I."/>
            <person name="De Benedictis P."/>
            <person name="Joannis T."/>
            <person name="Lombin L.H."/>
            <person name="Cattoli G."/>
        </authorList>
    </citation>
    <scope>NUCLEOTIDE SEQUENCE [LARGE SCALE GENOMIC DNA]</scope>
    <source>
        <strain evidence="3 4">ISLP-3</strain>
    </source>
</reference>